<evidence type="ECO:0000256" key="2">
    <source>
        <dbReference type="ARBA" id="ARBA00023080"/>
    </source>
</evidence>
<dbReference type="Gene3D" id="2.70.40.10">
    <property type="match status" value="1"/>
</dbReference>
<dbReference type="InterPro" id="IPR011962">
    <property type="entry name" value="dCTP_deaminase"/>
</dbReference>
<dbReference type="GO" id="GO:0006229">
    <property type="term" value="P:dUTP biosynthetic process"/>
    <property type="evidence" value="ECO:0007669"/>
    <property type="project" value="InterPro"/>
</dbReference>
<dbReference type="GeneID" id="37204455"/>
<organism evidence="3 4">
    <name type="scientific">Aspergillus homomorphus (strain CBS 101889)</name>
    <dbReference type="NCBI Taxonomy" id="1450537"/>
    <lineage>
        <taxon>Eukaryota</taxon>
        <taxon>Fungi</taxon>
        <taxon>Dikarya</taxon>
        <taxon>Ascomycota</taxon>
        <taxon>Pezizomycotina</taxon>
        <taxon>Eurotiomycetes</taxon>
        <taxon>Eurotiomycetidae</taxon>
        <taxon>Eurotiales</taxon>
        <taxon>Aspergillaceae</taxon>
        <taxon>Aspergillus</taxon>
        <taxon>Aspergillus subgen. Circumdati</taxon>
    </lineage>
</organism>
<accession>A0A395HMZ6</accession>
<gene>
    <name evidence="3" type="ORF">BO97DRAFT_472749</name>
</gene>
<sequence>MCHTVVDCGLEVVTRQLVRNLRQVAQQQQPCGVDLTLRQVSEWTSTATIDFDNTNRQAAKTSTLPFDRTSHAITLPPGAYLIDFNEIVQIPRNYMGSIFPRSSLWRSGVGIAAGVVDAGYEGAMGPLMEVKSHNGVVLYRNGKLAQMVFEELGQSVEGYKGIYQAATSRVGRDGAP</sequence>
<keyword evidence="1" id="KW-0378">Hydrolase</keyword>
<keyword evidence="2" id="KW-0546">Nucleotide metabolism</keyword>
<dbReference type="CDD" id="cd07557">
    <property type="entry name" value="trimeric_dUTPase"/>
    <property type="match status" value="1"/>
</dbReference>
<dbReference type="GO" id="GO:0008829">
    <property type="term" value="F:dCTP deaminase activity"/>
    <property type="evidence" value="ECO:0007669"/>
    <property type="project" value="InterPro"/>
</dbReference>
<dbReference type="Proteomes" id="UP000248961">
    <property type="component" value="Unassembled WGS sequence"/>
</dbReference>
<dbReference type="InterPro" id="IPR033704">
    <property type="entry name" value="dUTPase_trimeric"/>
</dbReference>
<dbReference type="OrthoDB" id="2874071at2759"/>
<dbReference type="PANTHER" id="PTHR42680:SF3">
    <property type="entry name" value="DCTP DEAMINASE"/>
    <property type="match status" value="1"/>
</dbReference>
<protein>
    <submittedName>
        <fullName evidence="3">dUTPase-like protein</fullName>
    </submittedName>
</protein>
<dbReference type="InterPro" id="IPR036157">
    <property type="entry name" value="dUTPase-like_sf"/>
</dbReference>
<dbReference type="PANTHER" id="PTHR42680">
    <property type="entry name" value="DCTP DEAMINASE"/>
    <property type="match status" value="1"/>
</dbReference>
<dbReference type="Pfam" id="PF22769">
    <property type="entry name" value="DCD"/>
    <property type="match status" value="1"/>
</dbReference>
<proteinExistence type="predicted"/>
<evidence type="ECO:0000313" key="4">
    <source>
        <dbReference type="Proteomes" id="UP000248961"/>
    </source>
</evidence>
<name>A0A395HMZ6_ASPHC</name>
<dbReference type="RefSeq" id="XP_025548150.1">
    <property type="nucleotide sequence ID" value="XM_025700166.1"/>
</dbReference>
<dbReference type="NCBIfam" id="NF002598">
    <property type="entry name" value="PRK02253.1"/>
    <property type="match status" value="1"/>
</dbReference>
<dbReference type="EMBL" id="KZ824308">
    <property type="protein sequence ID" value="RAL08996.1"/>
    <property type="molecule type" value="Genomic_DNA"/>
</dbReference>
<keyword evidence="4" id="KW-1185">Reference proteome</keyword>
<dbReference type="AlphaFoldDB" id="A0A395HMZ6"/>
<evidence type="ECO:0000313" key="3">
    <source>
        <dbReference type="EMBL" id="RAL08996.1"/>
    </source>
</evidence>
<reference evidence="3 4" key="1">
    <citation type="submission" date="2018-02" db="EMBL/GenBank/DDBJ databases">
        <title>The genomes of Aspergillus section Nigri reveals drivers in fungal speciation.</title>
        <authorList>
            <consortium name="DOE Joint Genome Institute"/>
            <person name="Vesth T.C."/>
            <person name="Nybo J."/>
            <person name="Theobald S."/>
            <person name="Brandl J."/>
            <person name="Frisvad J.C."/>
            <person name="Nielsen K.F."/>
            <person name="Lyhne E.K."/>
            <person name="Kogle M.E."/>
            <person name="Kuo A."/>
            <person name="Riley R."/>
            <person name="Clum A."/>
            <person name="Nolan M."/>
            <person name="Lipzen A."/>
            <person name="Salamov A."/>
            <person name="Henrissat B."/>
            <person name="Wiebenga A."/>
            <person name="De vries R.P."/>
            <person name="Grigoriev I.V."/>
            <person name="Mortensen U.H."/>
            <person name="Andersen M.R."/>
            <person name="Baker S.E."/>
        </authorList>
    </citation>
    <scope>NUCLEOTIDE SEQUENCE [LARGE SCALE GENOMIC DNA]</scope>
    <source>
        <strain evidence="3 4">CBS 101889</strain>
    </source>
</reference>
<dbReference type="SUPFAM" id="SSF51283">
    <property type="entry name" value="dUTPase-like"/>
    <property type="match status" value="1"/>
</dbReference>
<evidence type="ECO:0000256" key="1">
    <source>
        <dbReference type="ARBA" id="ARBA00022801"/>
    </source>
</evidence>
<dbReference type="VEuPathDB" id="FungiDB:BO97DRAFT_472749"/>